<name>R7WSR9_9NOCA</name>
<dbReference type="EMBL" id="APMY01000008">
    <property type="protein sequence ID" value="EOM78305.1"/>
    <property type="molecule type" value="Genomic_DNA"/>
</dbReference>
<dbReference type="AlphaFoldDB" id="R7WSR9"/>
<evidence type="ECO:0000313" key="3">
    <source>
        <dbReference type="Proteomes" id="UP000013525"/>
    </source>
</evidence>
<dbReference type="Proteomes" id="UP000013525">
    <property type="component" value="Unassembled WGS sequence"/>
</dbReference>
<proteinExistence type="predicted"/>
<gene>
    <name evidence="2" type="ORF">Rrhod_0333</name>
</gene>
<protein>
    <submittedName>
        <fullName evidence="2">Uncharacterized protein</fullName>
    </submittedName>
</protein>
<evidence type="ECO:0000256" key="1">
    <source>
        <dbReference type="SAM" id="MobiDB-lite"/>
    </source>
</evidence>
<sequence length="52" mass="5812">MGTDGEPTQRFHSPTITHGARRRRPMAGAVRPAAGAEANPPGRRRFRRDQRC</sequence>
<feature type="compositionally biased region" description="Basic residues" evidence="1">
    <location>
        <begin position="42"/>
        <end position="52"/>
    </location>
</feature>
<accession>R7WSR9</accession>
<organism evidence="2 3">
    <name type="scientific">Rhodococcus rhodnii LMG 5362</name>
    <dbReference type="NCBI Taxonomy" id="1273125"/>
    <lineage>
        <taxon>Bacteria</taxon>
        <taxon>Bacillati</taxon>
        <taxon>Actinomycetota</taxon>
        <taxon>Actinomycetes</taxon>
        <taxon>Mycobacteriales</taxon>
        <taxon>Nocardiaceae</taxon>
        <taxon>Rhodococcus</taxon>
    </lineage>
</organism>
<keyword evidence="3" id="KW-1185">Reference proteome</keyword>
<feature type="region of interest" description="Disordered" evidence="1">
    <location>
        <begin position="1"/>
        <end position="52"/>
    </location>
</feature>
<comment type="caution">
    <text evidence="2">The sequence shown here is derived from an EMBL/GenBank/DDBJ whole genome shotgun (WGS) entry which is preliminary data.</text>
</comment>
<reference evidence="2 3" key="1">
    <citation type="journal article" date="2013" name="Genome Announc.">
        <title>Draft Genome Sequence of Rhodococcus rhodnii Strain LMG5362, a Symbiont of Rhodnius prolixus (Hemiptera, Reduviidae, Triatominae), the Principle Vector of Trypanosoma cruzi.</title>
        <authorList>
            <person name="Pachebat J.A."/>
            <person name="van Keulen G."/>
            <person name="Whitten M.M."/>
            <person name="Girdwood S."/>
            <person name="Del Sol R."/>
            <person name="Dyson P.J."/>
            <person name="Facey P.D."/>
        </authorList>
    </citation>
    <scope>NUCLEOTIDE SEQUENCE [LARGE SCALE GENOMIC DNA]</scope>
    <source>
        <strain evidence="2 3">LMG 5362</strain>
    </source>
</reference>
<evidence type="ECO:0000313" key="2">
    <source>
        <dbReference type="EMBL" id="EOM78305.1"/>
    </source>
</evidence>
<feature type="compositionally biased region" description="Low complexity" evidence="1">
    <location>
        <begin position="26"/>
        <end position="40"/>
    </location>
</feature>
<dbReference type="PATRIC" id="fig|1273125.3.peg.329"/>